<reference evidence="2" key="1">
    <citation type="journal article" date="2020" name="Stud. Mycol.">
        <title>101 Dothideomycetes genomes: a test case for predicting lifestyles and emergence of pathogens.</title>
        <authorList>
            <person name="Haridas S."/>
            <person name="Albert R."/>
            <person name="Binder M."/>
            <person name="Bloem J."/>
            <person name="Labutti K."/>
            <person name="Salamov A."/>
            <person name="Andreopoulos B."/>
            <person name="Baker S."/>
            <person name="Barry K."/>
            <person name="Bills G."/>
            <person name="Bluhm B."/>
            <person name="Cannon C."/>
            <person name="Castanera R."/>
            <person name="Culley D."/>
            <person name="Daum C."/>
            <person name="Ezra D."/>
            <person name="Gonzalez J."/>
            <person name="Henrissat B."/>
            <person name="Kuo A."/>
            <person name="Liang C."/>
            <person name="Lipzen A."/>
            <person name="Lutzoni F."/>
            <person name="Magnuson J."/>
            <person name="Mondo S."/>
            <person name="Nolan M."/>
            <person name="Ohm R."/>
            <person name="Pangilinan J."/>
            <person name="Park H.-J."/>
            <person name="Ramirez L."/>
            <person name="Alfaro M."/>
            <person name="Sun H."/>
            <person name="Tritt A."/>
            <person name="Yoshinaga Y."/>
            <person name="Zwiers L.-H."/>
            <person name="Turgeon B."/>
            <person name="Goodwin S."/>
            <person name="Spatafora J."/>
            <person name="Crous P."/>
            <person name="Grigoriev I."/>
        </authorList>
    </citation>
    <scope>NUCLEOTIDE SEQUENCE</scope>
    <source>
        <strain evidence="2">CBS 133067</strain>
    </source>
</reference>
<keyword evidence="1" id="KW-1133">Transmembrane helix</keyword>
<feature type="transmembrane region" description="Helical" evidence="1">
    <location>
        <begin position="75"/>
        <end position="94"/>
    </location>
</feature>
<dbReference type="OrthoDB" id="2150604at2759"/>
<keyword evidence="1" id="KW-0472">Membrane</keyword>
<proteinExistence type="predicted"/>
<keyword evidence="3" id="KW-1185">Reference proteome</keyword>
<accession>A0A9P4I3E9</accession>
<evidence type="ECO:0000256" key="1">
    <source>
        <dbReference type="SAM" id="Phobius"/>
    </source>
</evidence>
<dbReference type="EMBL" id="ML978142">
    <property type="protein sequence ID" value="KAF2092778.1"/>
    <property type="molecule type" value="Genomic_DNA"/>
</dbReference>
<dbReference type="AlphaFoldDB" id="A0A9P4I3E9"/>
<protein>
    <recommendedName>
        <fullName evidence="4">Transmembrane protein</fullName>
    </recommendedName>
</protein>
<evidence type="ECO:0008006" key="4">
    <source>
        <dbReference type="Google" id="ProtNLM"/>
    </source>
</evidence>
<dbReference type="Proteomes" id="UP000799772">
    <property type="component" value="Unassembled WGS sequence"/>
</dbReference>
<feature type="transmembrane region" description="Helical" evidence="1">
    <location>
        <begin position="162"/>
        <end position="185"/>
    </location>
</feature>
<gene>
    <name evidence="2" type="ORF">NA57DRAFT_81927</name>
</gene>
<name>A0A9P4I3E9_9PEZI</name>
<comment type="caution">
    <text evidence="2">The sequence shown here is derived from an EMBL/GenBank/DDBJ whole genome shotgun (WGS) entry which is preliminary data.</text>
</comment>
<feature type="transmembrane region" description="Helical" evidence="1">
    <location>
        <begin position="106"/>
        <end position="123"/>
    </location>
</feature>
<organism evidence="2 3">
    <name type="scientific">Rhizodiscina lignyota</name>
    <dbReference type="NCBI Taxonomy" id="1504668"/>
    <lineage>
        <taxon>Eukaryota</taxon>
        <taxon>Fungi</taxon>
        <taxon>Dikarya</taxon>
        <taxon>Ascomycota</taxon>
        <taxon>Pezizomycotina</taxon>
        <taxon>Dothideomycetes</taxon>
        <taxon>Pleosporomycetidae</taxon>
        <taxon>Aulographales</taxon>
        <taxon>Rhizodiscinaceae</taxon>
        <taxon>Rhizodiscina</taxon>
    </lineage>
</organism>
<sequence>MGLRSTVLQHTLSLPWQRSMTFDPIVQILNAATPIQEQKTRAWIDAKLGELSFVGLTVLLRPPPPSVWLRFRSRILQSALVTAVFAGGFSWNNLTTTGFYMHTVRGVWYGGLAMALVAIALAMQQSVALQRLSSNDSGMEKLRLSFGYPSPSGWKPRFVHVFIWQIPVMLLNVSIFLFILGLLILMEDFKGMRADDQ</sequence>
<keyword evidence="1" id="KW-0812">Transmembrane</keyword>
<evidence type="ECO:0000313" key="2">
    <source>
        <dbReference type="EMBL" id="KAF2092778.1"/>
    </source>
</evidence>
<evidence type="ECO:0000313" key="3">
    <source>
        <dbReference type="Proteomes" id="UP000799772"/>
    </source>
</evidence>